<evidence type="ECO:0000256" key="4">
    <source>
        <dbReference type="ARBA" id="ARBA00023136"/>
    </source>
</evidence>
<dbReference type="Gene3D" id="1.20.1720.10">
    <property type="entry name" value="Multidrug resistance protein D"/>
    <property type="match status" value="1"/>
</dbReference>
<dbReference type="InterPro" id="IPR036259">
    <property type="entry name" value="MFS_trans_sf"/>
</dbReference>
<feature type="transmembrane region" description="Helical" evidence="7">
    <location>
        <begin position="38"/>
        <end position="61"/>
    </location>
</feature>
<evidence type="ECO:0000256" key="5">
    <source>
        <dbReference type="ARBA" id="ARBA00023251"/>
    </source>
</evidence>
<feature type="transmembrane region" description="Helical" evidence="7">
    <location>
        <begin position="226"/>
        <end position="245"/>
    </location>
</feature>
<feature type="region of interest" description="Disordered" evidence="6">
    <location>
        <begin position="1"/>
        <end position="26"/>
    </location>
</feature>
<dbReference type="CDD" id="cd17321">
    <property type="entry name" value="MFS_MMR_MDR_like"/>
    <property type="match status" value="1"/>
</dbReference>
<feature type="transmembrane region" description="Helical" evidence="7">
    <location>
        <begin position="330"/>
        <end position="353"/>
    </location>
</feature>
<evidence type="ECO:0000256" key="1">
    <source>
        <dbReference type="ARBA" id="ARBA00004651"/>
    </source>
</evidence>
<keyword evidence="3 7" id="KW-1133">Transmembrane helix</keyword>
<evidence type="ECO:0000313" key="9">
    <source>
        <dbReference type="EMBL" id="MBO8195055.1"/>
    </source>
</evidence>
<proteinExistence type="predicted"/>
<dbReference type="EMBL" id="JADKMA010000163">
    <property type="protein sequence ID" value="MBO8195055.1"/>
    <property type="molecule type" value="Genomic_DNA"/>
</dbReference>
<reference evidence="9 10" key="1">
    <citation type="submission" date="2020-11" db="EMBL/GenBank/DDBJ databases">
        <title>Streptomyces spirodelae sp. nov., isolated from duckweed.</title>
        <authorList>
            <person name="Saimee Y."/>
            <person name="Duangmal K."/>
        </authorList>
    </citation>
    <scope>NUCLEOTIDE SEQUENCE [LARGE SCALE GENOMIC DNA]</scope>
    <source>
        <strain evidence="9 10">S16-07</strain>
    </source>
</reference>
<evidence type="ECO:0000256" key="6">
    <source>
        <dbReference type="SAM" id="MobiDB-lite"/>
    </source>
</evidence>
<feature type="transmembrane region" description="Helical" evidence="7">
    <location>
        <begin position="466"/>
        <end position="485"/>
    </location>
</feature>
<feature type="transmembrane region" description="Helical" evidence="7">
    <location>
        <begin position="257"/>
        <end position="276"/>
    </location>
</feature>
<keyword evidence="10" id="KW-1185">Reference proteome</keyword>
<evidence type="ECO:0000256" key="2">
    <source>
        <dbReference type="ARBA" id="ARBA00022692"/>
    </source>
</evidence>
<feature type="transmembrane region" description="Helical" evidence="7">
    <location>
        <begin position="440"/>
        <end position="460"/>
    </location>
</feature>
<evidence type="ECO:0000313" key="10">
    <source>
        <dbReference type="Proteomes" id="UP001519064"/>
    </source>
</evidence>
<feature type="transmembrane region" description="Helical" evidence="7">
    <location>
        <begin position="166"/>
        <end position="188"/>
    </location>
</feature>
<evidence type="ECO:0000256" key="7">
    <source>
        <dbReference type="SAM" id="Phobius"/>
    </source>
</evidence>
<dbReference type="PANTHER" id="PTHR42718">
    <property type="entry name" value="MAJOR FACILITATOR SUPERFAMILY MULTIDRUG TRANSPORTER MFSC"/>
    <property type="match status" value="1"/>
</dbReference>
<protein>
    <submittedName>
        <fullName evidence="9">MFS transporter</fullName>
    </submittedName>
</protein>
<feature type="transmembrane region" description="Helical" evidence="7">
    <location>
        <begin position="365"/>
        <end position="388"/>
    </location>
</feature>
<feature type="transmembrane region" description="Helical" evidence="7">
    <location>
        <begin position="194"/>
        <end position="214"/>
    </location>
</feature>
<dbReference type="InterPro" id="IPR011701">
    <property type="entry name" value="MFS"/>
</dbReference>
<feature type="transmembrane region" description="Helical" evidence="7">
    <location>
        <begin position="105"/>
        <end position="128"/>
    </location>
</feature>
<feature type="domain" description="Major facilitator superfamily (MFS) profile" evidence="8">
    <location>
        <begin position="39"/>
        <end position="491"/>
    </location>
</feature>
<organism evidence="9 10">
    <name type="scientific">Streptomyces oryzae</name>
    <dbReference type="NCBI Taxonomy" id="1434886"/>
    <lineage>
        <taxon>Bacteria</taxon>
        <taxon>Bacillati</taxon>
        <taxon>Actinomycetota</taxon>
        <taxon>Actinomycetes</taxon>
        <taxon>Kitasatosporales</taxon>
        <taxon>Streptomycetaceae</taxon>
        <taxon>Streptomyces</taxon>
    </lineage>
</organism>
<dbReference type="SUPFAM" id="SSF103473">
    <property type="entry name" value="MFS general substrate transporter"/>
    <property type="match status" value="1"/>
</dbReference>
<dbReference type="Proteomes" id="UP001519064">
    <property type="component" value="Unassembled WGS sequence"/>
</dbReference>
<dbReference type="Gene3D" id="1.20.1250.20">
    <property type="entry name" value="MFS general substrate transporter like domains"/>
    <property type="match status" value="1"/>
</dbReference>
<keyword evidence="2 7" id="KW-0812">Transmembrane</keyword>
<feature type="transmembrane region" description="Helical" evidence="7">
    <location>
        <begin position="394"/>
        <end position="419"/>
    </location>
</feature>
<evidence type="ECO:0000256" key="3">
    <source>
        <dbReference type="ARBA" id="ARBA00022989"/>
    </source>
</evidence>
<evidence type="ECO:0000259" key="8">
    <source>
        <dbReference type="PROSITE" id="PS50850"/>
    </source>
</evidence>
<dbReference type="InterPro" id="IPR020846">
    <property type="entry name" value="MFS_dom"/>
</dbReference>
<gene>
    <name evidence="9" type="ORF">ITI46_25870</name>
</gene>
<feature type="transmembrane region" description="Helical" evidence="7">
    <location>
        <begin position="303"/>
        <end position="324"/>
    </location>
</feature>
<dbReference type="RefSeq" id="WP_209242298.1">
    <property type="nucleotide sequence ID" value="NZ_JADKMA010000163.1"/>
</dbReference>
<keyword evidence="4 7" id="KW-0472">Membrane</keyword>
<comment type="caution">
    <text evidence="9">The sequence shown here is derived from an EMBL/GenBank/DDBJ whole genome shotgun (WGS) entry which is preliminary data.</text>
</comment>
<feature type="transmembrane region" description="Helical" evidence="7">
    <location>
        <begin position="134"/>
        <end position="154"/>
    </location>
</feature>
<sequence length="492" mass="50017">MSHDATTTTARPGPGDRRAAPPAGGASAPRLPAVLRPLGLFTLLLGAALPMIDFFVVNVAFPSIEADLDASPAALEMVVASYAVAYASLLVLGGRLGDTFGRRRLFLWGVLAFGVTSLACGFAPGVWWLISARLAQGAASAMMFPQVLATIHATSEGRVRARAISLFGSVGGISIVTGQVLGGVLVAADLAGTGWRAIFLINVPVVLLALALGARTVPDSRSEAPARGDIAGTVLLACGLVALLLPLTEGRAAGWPWWSVALLGVAVVLASCFFAVERREEREGRSPLLPPSLLRESGVRRGLLAGAPIFLGFSSFMFESALLLQQGLHYGALKAGLTLVPMGLAQFSASVMAPWLTERLGAGRVLALSAVAQGAGLGALLVAVFAGWPGLPPVALAPGLALCGAGQGLQLPTYFRVLLSGVPAARAGAGSGLAATAQQSGLALGVATLGSLFLALIPHFGMREALGAVLAVQGCGLLGLVAVGLRMPRSVG</sequence>
<name>A0ABS3XI93_9ACTN</name>
<accession>A0ABS3XI93</accession>
<keyword evidence="5" id="KW-0046">Antibiotic resistance</keyword>
<dbReference type="Pfam" id="PF07690">
    <property type="entry name" value="MFS_1"/>
    <property type="match status" value="1"/>
</dbReference>
<comment type="subcellular location">
    <subcellularLocation>
        <location evidence="1">Cell membrane</location>
        <topology evidence="1">Multi-pass membrane protein</topology>
    </subcellularLocation>
</comment>
<feature type="transmembrane region" description="Helical" evidence="7">
    <location>
        <begin position="73"/>
        <end position="93"/>
    </location>
</feature>
<dbReference type="PROSITE" id="PS50850">
    <property type="entry name" value="MFS"/>
    <property type="match status" value="1"/>
</dbReference>
<dbReference type="PANTHER" id="PTHR42718:SF39">
    <property type="entry name" value="ACTINORHODIN TRANSPORTER-RELATED"/>
    <property type="match status" value="1"/>
</dbReference>